<reference evidence="2" key="1">
    <citation type="journal article" date="2021" name="Open Biol.">
        <title>Shared evolutionary footprints suggest mitochondrial oxidative damage underlies multiple complex I losses in fungi.</title>
        <authorList>
            <person name="Schikora-Tamarit M.A."/>
            <person name="Marcet-Houben M."/>
            <person name="Nosek J."/>
            <person name="Gabaldon T."/>
        </authorList>
    </citation>
    <scope>NUCLEOTIDE SEQUENCE</scope>
    <source>
        <strain evidence="2">CBS2887</strain>
    </source>
</reference>
<organism evidence="2 3">
    <name type="scientific">Wickerhamomyces pijperi</name>
    <name type="common">Yeast</name>
    <name type="synonym">Pichia pijperi</name>
    <dbReference type="NCBI Taxonomy" id="599730"/>
    <lineage>
        <taxon>Eukaryota</taxon>
        <taxon>Fungi</taxon>
        <taxon>Dikarya</taxon>
        <taxon>Ascomycota</taxon>
        <taxon>Saccharomycotina</taxon>
        <taxon>Saccharomycetes</taxon>
        <taxon>Phaffomycetales</taxon>
        <taxon>Wickerhamomycetaceae</taxon>
        <taxon>Wickerhamomyces</taxon>
    </lineage>
</organism>
<dbReference type="EMBL" id="JAEUBG010000665">
    <property type="protein sequence ID" value="KAH3687709.1"/>
    <property type="molecule type" value="Genomic_DNA"/>
</dbReference>
<feature type="region of interest" description="Disordered" evidence="1">
    <location>
        <begin position="1"/>
        <end position="20"/>
    </location>
</feature>
<evidence type="ECO:0000313" key="3">
    <source>
        <dbReference type="Proteomes" id="UP000774326"/>
    </source>
</evidence>
<evidence type="ECO:0000256" key="1">
    <source>
        <dbReference type="SAM" id="MobiDB-lite"/>
    </source>
</evidence>
<dbReference type="Proteomes" id="UP000774326">
    <property type="component" value="Unassembled WGS sequence"/>
</dbReference>
<proteinExistence type="predicted"/>
<dbReference type="AlphaFoldDB" id="A0A9P8TQX4"/>
<protein>
    <submittedName>
        <fullName evidence="2">Uncharacterized protein</fullName>
    </submittedName>
</protein>
<comment type="caution">
    <text evidence="2">The sequence shown here is derived from an EMBL/GenBank/DDBJ whole genome shotgun (WGS) entry which is preliminary data.</text>
</comment>
<sequence length="284" mass="32459">MFISTDDDLEYRNTQQRQRSHTAIPDLFRLGQDAGAFLQVRSPRHLELPSEKQRIVDRAGVNTEQHRLVLLSSGLLQHGALLHGPLGLVHHVVRSARDSQVLDQLDGNGAEDVVPAMVEQLREVVPRRQQDQRLEQLDGLIADDQDLVNRLSTRNAFQLGVDFPRCLVQGRVVRTAHFNRSNSHNRREQDRSLPSHSVEIFMDHDIVVSAHYSLLEDLESLTCLCFADQSVVDYVNQWDAHELCADLRGFSDEARRFCHFLCVDEVLDCHFGWCCRFGVLDSLF</sequence>
<gene>
    <name evidence="2" type="ORF">WICPIJ_001332</name>
</gene>
<evidence type="ECO:0000313" key="2">
    <source>
        <dbReference type="EMBL" id="KAH3687709.1"/>
    </source>
</evidence>
<keyword evidence="3" id="KW-1185">Reference proteome</keyword>
<reference evidence="2" key="2">
    <citation type="submission" date="2021-01" db="EMBL/GenBank/DDBJ databases">
        <authorList>
            <person name="Schikora-Tamarit M.A."/>
        </authorList>
    </citation>
    <scope>NUCLEOTIDE SEQUENCE</scope>
    <source>
        <strain evidence="2">CBS2887</strain>
    </source>
</reference>
<name>A0A9P8TQX4_WICPI</name>
<accession>A0A9P8TQX4</accession>